<name>A0A9D5X6Q2_9ACTN</name>
<proteinExistence type="predicted"/>
<reference evidence="2" key="1">
    <citation type="submission" date="2020-04" db="EMBL/GenBank/DDBJ databases">
        <title>Deep metagenomics examines the oral microbiome during advanced dental caries in children, revealing novel taxa and co-occurrences with host molecules.</title>
        <authorList>
            <person name="Baker J.L."/>
            <person name="Morton J.T."/>
            <person name="Dinis M."/>
            <person name="Alvarez R."/>
            <person name="Tran N.C."/>
            <person name="Knight R."/>
            <person name="Edlund A."/>
        </authorList>
    </citation>
    <scope>NUCLEOTIDE SEQUENCE</scope>
    <source>
        <strain evidence="2">JCVI_3_bin.11</strain>
    </source>
</reference>
<evidence type="ECO:0000313" key="2">
    <source>
        <dbReference type="EMBL" id="MBF4802283.1"/>
    </source>
</evidence>
<feature type="chain" id="PRO_5039154686" evidence="1">
    <location>
        <begin position="29"/>
        <end position="147"/>
    </location>
</feature>
<evidence type="ECO:0000313" key="3">
    <source>
        <dbReference type="Proteomes" id="UP000787322"/>
    </source>
</evidence>
<evidence type="ECO:0000256" key="1">
    <source>
        <dbReference type="SAM" id="SignalP"/>
    </source>
</evidence>
<feature type="signal peptide" evidence="1">
    <location>
        <begin position="1"/>
        <end position="28"/>
    </location>
</feature>
<protein>
    <submittedName>
        <fullName evidence="2">Uncharacterized protein</fullName>
    </submittedName>
</protein>
<dbReference type="EMBL" id="JABZGU010000004">
    <property type="protein sequence ID" value="MBF4802283.1"/>
    <property type="molecule type" value="Genomic_DNA"/>
</dbReference>
<sequence>MNRPKVLKLFTVLSIFLCILAVQNVAYANCNNYKDTTYKYHFSGSNTQGTPGRTKDTNSMSYIRVDHIDPSSVRFYIDGSYSLWSGYVNKTRNDHATISHTGHFNIHNYVYEAGMRYARMTAWGNDGNGVVEGAWSPDSRGGFTEVN</sequence>
<comment type="caution">
    <text evidence="2">The sequence shown here is derived from an EMBL/GenBank/DDBJ whole genome shotgun (WGS) entry which is preliminary data.</text>
</comment>
<organism evidence="2 3">
    <name type="scientific">Lancefieldella parvula</name>
    <dbReference type="NCBI Taxonomy" id="1382"/>
    <lineage>
        <taxon>Bacteria</taxon>
        <taxon>Bacillati</taxon>
        <taxon>Actinomycetota</taxon>
        <taxon>Coriobacteriia</taxon>
        <taxon>Coriobacteriales</taxon>
        <taxon>Atopobiaceae</taxon>
        <taxon>Lancefieldella</taxon>
    </lineage>
</organism>
<dbReference type="AlphaFoldDB" id="A0A9D5X6Q2"/>
<gene>
    <name evidence="2" type="ORF">HXK24_00400</name>
</gene>
<keyword evidence="1" id="KW-0732">Signal</keyword>
<dbReference type="Proteomes" id="UP000787322">
    <property type="component" value="Unassembled WGS sequence"/>
</dbReference>
<accession>A0A9D5X6Q2</accession>